<accession>A0ABP7MJH1</accession>
<dbReference type="PANTHER" id="PTHR28620:SF1">
    <property type="entry name" value="CENP-V_GFA DOMAIN-CONTAINING PROTEIN"/>
    <property type="match status" value="1"/>
</dbReference>
<comment type="similarity">
    <text evidence="1">Belongs to the Gfa family.</text>
</comment>
<evidence type="ECO:0000256" key="3">
    <source>
        <dbReference type="ARBA" id="ARBA00022833"/>
    </source>
</evidence>
<organism evidence="5 6">
    <name type="scientific">Luteimonas lutimaris</name>
    <dbReference type="NCBI Taxonomy" id="698645"/>
    <lineage>
        <taxon>Bacteria</taxon>
        <taxon>Pseudomonadati</taxon>
        <taxon>Pseudomonadota</taxon>
        <taxon>Gammaproteobacteria</taxon>
        <taxon>Lysobacterales</taxon>
        <taxon>Lysobacteraceae</taxon>
        <taxon>Luteimonas</taxon>
    </lineage>
</organism>
<dbReference type="PANTHER" id="PTHR28620">
    <property type="entry name" value="CENTROMERE PROTEIN V"/>
    <property type="match status" value="1"/>
</dbReference>
<keyword evidence="6" id="KW-1185">Reference proteome</keyword>
<evidence type="ECO:0000259" key="4">
    <source>
        <dbReference type="PROSITE" id="PS51891"/>
    </source>
</evidence>
<keyword evidence="3" id="KW-0862">Zinc</keyword>
<dbReference type="SUPFAM" id="SSF51316">
    <property type="entry name" value="Mss4-like"/>
    <property type="match status" value="1"/>
</dbReference>
<feature type="domain" description="CENP-V/GFA" evidence="4">
    <location>
        <begin position="6"/>
        <end position="124"/>
    </location>
</feature>
<dbReference type="Proteomes" id="UP001501727">
    <property type="component" value="Unassembled WGS sequence"/>
</dbReference>
<keyword evidence="2" id="KW-0479">Metal-binding</keyword>
<sequence length="137" mass="15152">MSIRTCTGSCHCGNVRFEADIDLDAGGGKCNCSICRKTRNWSASVKPEAFRLLSGADEVIDYQFGTGSVHWPFCRTCGVRAYGHGDIPEAGGRFYSVRLNCLDDVSAEALAAMPVRYANGRDNDWWHEPGDAEKRWL</sequence>
<name>A0ABP7MJH1_9GAMM</name>
<comment type="caution">
    <text evidence="5">The sequence shown here is derived from an EMBL/GenBank/DDBJ whole genome shotgun (WGS) entry which is preliminary data.</text>
</comment>
<gene>
    <name evidence="5" type="ORF">GCM10022229_17900</name>
</gene>
<dbReference type="InterPro" id="IPR052355">
    <property type="entry name" value="CENP-V-like"/>
</dbReference>
<dbReference type="InterPro" id="IPR006913">
    <property type="entry name" value="CENP-V/GFA"/>
</dbReference>
<dbReference type="InterPro" id="IPR011057">
    <property type="entry name" value="Mss4-like_sf"/>
</dbReference>
<dbReference type="RefSeq" id="WP_344759642.1">
    <property type="nucleotide sequence ID" value="NZ_BAAAZU010000008.1"/>
</dbReference>
<evidence type="ECO:0000256" key="2">
    <source>
        <dbReference type="ARBA" id="ARBA00022723"/>
    </source>
</evidence>
<evidence type="ECO:0000313" key="5">
    <source>
        <dbReference type="EMBL" id="GAA3924465.1"/>
    </source>
</evidence>
<protein>
    <submittedName>
        <fullName evidence="5">GFA family protein</fullName>
    </submittedName>
</protein>
<dbReference type="EMBL" id="BAAAZU010000008">
    <property type="protein sequence ID" value="GAA3924465.1"/>
    <property type="molecule type" value="Genomic_DNA"/>
</dbReference>
<reference evidence="6" key="1">
    <citation type="journal article" date="2019" name="Int. J. Syst. Evol. Microbiol.">
        <title>The Global Catalogue of Microorganisms (GCM) 10K type strain sequencing project: providing services to taxonomists for standard genome sequencing and annotation.</title>
        <authorList>
            <consortium name="The Broad Institute Genomics Platform"/>
            <consortium name="The Broad Institute Genome Sequencing Center for Infectious Disease"/>
            <person name="Wu L."/>
            <person name="Ma J."/>
        </authorList>
    </citation>
    <scope>NUCLEOTIDE SEQUENCE [LARGE SCALE GENOMIC DNA]</scope>
    <source>
        <strain evidence="6">JCM 16916</strain>
    </source>
</reference>
<dbReference type="PROSITE" id="PS51891">
    <property type="entry name" value="CENP_V_GFA"/>
    <property type="match status" value="1"/>
</dbReference>
<evidence type="ECO:0000313" key="6">
    <source>
        <dbReference type="Proteomes" id="UP001501727"/>
    </source>
</evidence>
<dbReference type="Pfam" id="PF04828">
    <property type="entry name" value="GFA"/>
    <property type="match status" value="1"/>
</dbReference>
<proteinExistence type="inferred from homology"/>
<dbReference type="Gene3D" id="2.170.150.70">
    <property type="match status" value="1"/>
</dbReference>
<evidence type="ECO:0000256" key="1">
    <source>
        <dbReference type="ARBA" id="ARBA00005495"/>
    </source>
</evidence>